<dbReference type="InterPro" id="IPR027417">
    <property type="entry name" value="P-loop_NTPase"/>
</dbReference>
<dbReference type="PANTHER" id="PTHR43335">
    <property type="entry name" value="ABC TRANSPORTER, ATP-BINDING PROTEIN"/>
    <property type="match status" value="1"/>
</dbReference>
<evidence type="ECO:0000256" key="1">
    <source>
        <dbReference type="ARBA" id="ARBA00005417"/>
    </source>
</evidence>
<dbReference type="AlphaFoldDB" id="A0A6N1V9H2"/>
<dbReference type="CDD" id="cd03230">
    <property type="entry name" value="ABC_DR_subfamily_A"/>
    <property type="match status" value="1"/>
</dbReference>
<reference evidence="6 7" key="1">
    <citation type="submission" date="2020-06" db="EMBL/GenBank/DDBJ databases">
        <title>Oricola thermophila sp. nov. isolated from a tidal sediments.</title>
        <authorList>
            <person name="Kwon K.K."/>
            <person name="Yang S.-H."/>
            <person name="Park M.-J."/>
        </authorList>
    </citation>
    <scope>NUCLEOTIDE SEQUENCE [LARGE SCALE GENOMIC DNA]</scope>
    <source>
        <strain evidence="6 7">MEBiC13590</strain>
    </source>
</reference>
<dbReference type="Pfam" id="PF00005">
    <property type="entry name" value="ABC_tran"/>
    <property type="match status" value="1"/>
</dbReference>
<dbReference type="SUPFAM" id="SSF52540">
    <property type="entry name" value="P-loop containing nucleoside triphosphate hydrolases"/>
    <property type="match status" value="1"/>
</dbReference>
<dbReference type="GO" id="GO:0016887">
    <property type="term" value="F:ATP hydrolysis activity"/>
    <property type="evidence" value="ECO:0007669"/>
    <property type="project" value="InterPro"/>
</dbReference>
<sequence>MTGHVIEATGLTKRYNGTAVVDGIDLTVEEGEVLGLLGPNGAGKTTTILMLLGLTEASGGTVRVLGKDPVRDPLAVKREVGYLPDAVGFYDNLTGRENLRYTARLGGLSPAEADSKIDAALARVRLDGVGDRRVATYSRGMRQRLGLAELLMRDSRVAILDEPTSGLDPQSTEELLELIRTFSHDGMTVLISSHMLDVVQSICSRVALFNKGRIGFVGTVAELADRVADGAFHVELGAEGADVAGIAGELDGVSGVAQTGDGQWAITASRDVRDELARRIVEAGGALRNLAARRLSLGEAYNLFFREAANEA</sequence>
<evidence type="ECO:0000313" key="6">
    <source>
        <dbReference type="EMBL" id="QKV17378.1"/>
    </source>
</evidence>
<dbReference type="SMART" id="SM00382">
    <property type="entry name" value="AAA"/>
    <property type="match status" value="1"/>
</dbReference>
<comment type="similarity">
    <text evidence="1">Belongs to the ABC transporter superfamily.</text>
</comment>
<keyword evidence="4 6" id="KW-0067">ATP-binding</keyword>
<proteinExistence type="inferred from homology"/>
<evidence type="ECO:0000259" key="5">
    <source>
        <dbReference type="PROSITE" id="PS50893"/>
    </source>
</evidence>
<dbReference type="EMBL" id="CP054836">
    <property type="protein sequence ID" value="QKV17378.1"/>
    <property type="molecule type" value="Genomic_DNA"/>
</dbReference>
<gene>
    <name evidence="6" type="ORF">HTY61_02300</name>
</gene>
<dbReference type="InterPro" id="IPR003593">
    <property type="entry name" value="AAA+_ATPase"/>
</dbReference>
<feature type="domain" description="ABC transporter" evidence="5">
    <location>
        <begin position="6"/>
        <end position="236"/>
    </location>
</feature>
<dbReference type="Gene3D" id="3.40.50.300">
    <property type="entry name" value="P-loop containing nucleotide triphosphate hydrolases"/>
    <property type="match status" value="1"/>
</dbReference>
<organism evidence="6 7">
    <name type="scientific">Oricola thermophila</name>
    <dbReference type="NCBI Taxonomy" id="2742145"/>
    <lineage>
        <taxon>Bacteria</taxon>
        <taxon>Pseudomonadati</taxon>
        <taxon>Pseudomonadota</taxon>
        <taxon>Alphaproteobacteria</taxon>
        <taxon>Hyphomicrobiales</taxon>
        <taxon>Ahrensiaceae</taxon>
        <taxon>Oricola</taxon>
    </lineage>
</organism>
<name>A0A6N1V9H2_9HYPH</name>
<keyword evidence="7" id="KW-1185">Reference proteome</keyword>
<evidence type="ECO:0000256" key="2">
    <source>
        <dbReference type="ARBA" id="ARBA00022448"/>
    </source>
</evidence>
<keyword evidence="2" id="KW-0813">Transport</keyword>
<evidence type="ECO:0000313" key="7">
    <source>
        <dbReference type="Proteomes" id="UP000509367"/>
    </source>
</evidence>
<evidence type="ECO:0000256" key="3">
    <source>
        <dbReference type="ARBA" id="ARBA00022741"/>
    </source>
</evidence>
<dbReference type="InterPro" id="IPR003439">
    <property type="entry name" value="ABC_transporter-like_ATP-bd"/>
</dbReference>
<dbReference type="KEGG" id="orm:HTY61_02300"/>
<dbReference type="PROSITE" id="PS50893">
    <property type="entry name" value="ABC_TRANSPORTER_2"/>
    <property type="match status" value="1"/>
</dbReference>
<keyword evidence="3" id="KW-0547">Nucleotide-binding</keyword>
<evidence type="ECO:0000256" key="4">
    <source>
        <dbReference type="ARBA" id="ARBA00022840"/>
    </source>
</evidence>
<accession>A0A6N1V9H2</accession>
<protein>
    <submittedName>
        <fullName evidence="6">ABC transporter ATP-binding protein</fullName>
    </submittedName>
</protein>
<dbReference type="PANTHER" id="PTHR43335:SF11">
    <property type="entry name" value="ABC TRANSPORTER RELATED"/>
    <property type="match status" value="1"/>
</dbReference>
<dbReference type="Proteomes" id="UP000509367">
    <property type="component" value="Chromosome"/>
</dbReference>
<dbReference type="GO" id="GO:0005524">
    <property type="term" value="F:ATP binding"/>
    <property type="evidence" value="ECO:0007669"/>
    <property type="project" value="UniProtKB-KW"/>
</dbReference>